<dbReference type="InterPro" id="IPR036291">
    <property type="entry name" value="NAD(P)-bd_dom_sf"/>
</dbReference>
<keyword evidence="2" id="KW-0521">NADP</keyword>
<evidence type="ECO:0000256" key="1">
    <source>
        <dbReference type="ARBA" id="ARBA00006328"/>
    </source>
</evidence>
<dbReference type="Gene3D" id="3.90.25.10">
    <property type="entry name" value="UDP-galactose 4-epimerase, domain 1"/>
    <property type="match status" value="1"/>
</dbReference>
<organism evidence="4 5">
    <name type="scientific">Pelagomonas calceolata</name>
    <dbReference type="NCBI Taxonomy" id="35677"/>
    <lineage>
        <taxon>Eukaryota</taxon>
        <taxon>Sar</taxon>
        <taxon>Stramenopiles</taxon>
        <taxon>Ochrophyta</taxon>
        <taxon>Pelagophyceae</taxon>
        <taxon>Pelagomonadales</taxon>
        <taxon>Pelagomonadaceae</taxon>
        <taxon>Pelagomonas</taxon>
    </lineage>
</organism>
<accession>A0A8J2X2Z9</accession>
<protein>
    <recommendedName>
        <fullName evidence="3">NmrA-like domain-containing protein</fullName>
    </recommendedName>
</protein>
<dbReference type="PANTHER" id="PTHR42748:SF7">
    <property type="entry name" value="NMRA LIKE REDOX SENSOR 1-RELATED"/>
    <property type="match status" value="1"/>
</dbReference>
<dbReference type="EMBL" id="CAKKNE010000005">
    <property type="protein sequence ID" value="CAH0376735.1"/>
    <property type="molecule type" value="Genomic_DNA"/>
</dbReference>
<evidence type="ECO:0000259" key="3">
    <source>
        <dbReference type="Pfam" id="PF05368"/>
    </source>
</evidence>
<dbReference type="AlphaFoldDB" id="A0A8J2X2Z9"/>
<evidence type="ECO:0000313" key="4">
    <source>
        <dbReference type="EMBL" id="CAH0376735.1"/>
    </source>
</evidence>
<dbReference type="Proteomes" id="UP000789595">
    <property type="component" value="Unassembled WGS sequence"/>
</dbReference>
<dbReference type="OrthoDB" id="184918at2759"/>
<comment type="similarity">
    <text evidence="1">Belongs to the NmrA-type oxidoreductase family.</text>
</comment>
<proteinExistence type="inferred from homology"/>
<sequence length="307" mass="33462">MASMCKKKMRVAVAGATGNVGQHVVRALLDAGHEVRALTRDHRKGEEVLGRHARLRLVEGEGDDAGALCTACIKCDAAFLACANCEEQAENEIAFVDAARSAGVEFLVKLGTIRQYTSPTSDVAYARRHAAIEAHLEKTPPKCHMKWAVLSPNCFMSNHLADVFGALPATSTIAYPLDADAGARLVDPRDVGELAAAMLTRPENYDALHGRKLDVSGPEEINMGELAAMYSEALGRPIRFERVSVEKWVAAASRHIPAWLAEDVVKNFELWNAGELCFETSPEAQPLPARTMRQWVQELAPRSPPPE</sequence>
<evidence type="ECO:0000256" key="2">
    <source>
        <dbReference type="ARBA" id="ARBA00022857"/>
    </source>
</evidence>
<gene>
    <name evidence="4" type="ORF">PECAL_5P13420</name>
</gene>
<name>A0A8J2X2Z9_9STRA</name>
<dbReference type="SUPFAM" id="SSF51735">
    <property type="entry name" value="NAD(P)-binding Rossmann-fold domains"/>
    <property type="match status" value="1"/>
</dbReference>
<evidence type="ECO:0000313" key="5">
    <source>
        <dbReference type="Proteomes" id="UP000789595"/>
    </source>
</evidence>
<dbReference type="PANTHER" id="PTHR42748">
    <property type="entry name" value="NITROGEN METABOLITE REPRESSION PROTEIN NMRA FAMILY MEMBER"/>
    <property type="match status" value="1"/>
</dbReference>
<dbReference type="Pfam" id="PF05368">
    <property type="entry name" value="NmrA"/>
    <property type="match status" value="1"/>
</dbReference>
<dbReference type="InterPro" id="IPR051164">
    <property type="entry name" value="NmrA-like_oxidored"/>
</dbReference>
<feature type="domain" description="NmrA-like" evidence="3">
    <location>
        <begin position="8"/>
        <end position="272"/>
    </location>
</feature>
<comment type="caution">
    <text evidence="4">The sequence shown here is derived from an EMBL/GenBank/DDBJ whole genome shotgun (WGS) entry which is preliminary data.</text>
</comment>
<dbReference type="Gene3D" id="3.40.50.720">
    <property type="entry name" value="NAD(P)-binding Rossmann-like Domain"/>
    <property type="match status" value="1"/>
</dbReference>
<dbReference type="InterPro" id="IPR008030">
    <property type="entry name" value="NmrA-like"/>
</dbReference>
<reference evidence="4" key="1">
    <citation type="submission" date="2021-11" db="EMBL/GenBank/DDBJ databases">
        <authorList>
            <consortium name="Genoscope - CEA"/>
            <person name="William W."/>
        </authorList>
    </citation>
    <scope>NUCLEOTIDE SEQUENCE</scope>
</reference>
<keyword evidence="5" id="KW-1185">Reference proteome</keyword>